<dbReference type="EMBL" id="LXQA010013818">
    <property type="protein sequence ID" value="MCH88256.1"/>
    <property type="molecule type" value="Genomic_DNA"/>
</dbReference>
<proteinExistence type="predicted"/>
<name>A0A392ML67_9FABA</name>
<organism evidence="1 2">
    <name type="scientific">Trifolium medium</name>
    <dbReference type="NCBI Taxonomy" id="97028"/>
    <lineage>
        <taxon>Eukaryota</taxon>
        <taxon>Viridiplantae</taxon>
        <taxon>Streptophyta</taxon>
        <taxon>Embryophyta</taxon>
        <taxon>Tracheophyta</taxon>
        <taxon>Spermatophyta</taxon>
        <taxon>Magnoliopsida</taxon>
        <taxon>eudicotyledons</taxon>
        <taxon>Gunneridae</taxon>
        <taxon>Pentapetalae</taxon>
        <taxon>rosids</taxon>
        <taxon>fabids</taxon>
        <taxon>Fabales</taxon>
        <taxon>Fabaceae</taxon>
        <taxon>Papilionoideae</taxon>
        <taxon>50 kb inversion clade</taxon>
        <taxon>NPAAA clade</taxon>
        <taxon>Hologalegina</taxon>
        <taxon>IRL clade</taxon>
        <taxon>Trifolieae</taxon>
        <taxon>Trifolium</taxon>
    </lineage>
</organism>
<evidence type="ECO:0000313" key="1">
    <source>
        <dbReference type="EMBL" id="MCH88256.1"/>
    </source>
</evidence>
<keyword evidence="2" id="KW-1185">Reference proteome</keyword>
<dbReference type="AlphaFoldDB" id="A0A392ML67"/>
<reference evidence="1 2" key="1">
    <citation type="journal article" date="2018" name="Front. Plant Sci.">
        <title>Red Clover (Trifolium pratense) and Zigzag Clover (T. medium) - A Picture of Genomic Similarities and Differences.</title>
        <authorList>
            <person name="Dluhosova J."/>
            <person name="Istvanek J."/>
            <person name="Nedelnik J."/>
            <person name="Repkova J."/>
        </authorList>
    </citation>
    <scope>NUCLEOTIDE SEQUENCE [LARGE SCALE GENOMIC DNA]</scope>
    <source>
        <strain evidence="2">cv. 10/8</strain>
        <tissue evidence="1">Leaf</tissue>
    </source>
</reference>
<gene>
    <name evidence="1" type="ORF">A2U01_0009140</name>
</gene>
<dbReference type="Proteomes" id="UP000265520">
    <property type="component" value="Unassembled WGS sequence"/>
</dbReference>
<feature type="non-terminal residue" evidence="1">
    <location>
        <position position="38"/>
    </location>
</feature>
<sequence>MNYDQILETIPQGLQFITLVLKGEGTLSDQDFRSGKGP</sequence>
<accession>A0A392ML67</accession>
<protein>
    <submittedName>
        <fullName evidence="1">Uncharacterized protein</fullName>
    </submittedName>
</protein>
<evidence type="ECO:0000313" key="2">
    <source>
        <dbReference type="Proteomes" id="UP000265520"/>
    </source>
</evidence>
<comment type="caution">
    <text evidence="1">The sequence shown here is derived from an EMBL/GenBank/DDBJ whole genome shotgun (WGS) entry which is preliminary data.</text>
</comment>